<dbReference type="GO" id="GO:0047372">
    <property type="term" value="F:monoacylglycerol lipase activity"/>
    <property type="evidence" value="ECO:0007669"/>
    <property type="project" value="TreeGrafter"/>
</dbReference>
<dbReference type="STRING" id="763665.A0A2G5B6S0"/>
<dbReference type="AlphaFoldDB" id="A0A2G5B6S0"/>
<evidence type="ECO:0000259" key="5">
    <source>
        <dbReference type="Pfam" id="PF00561"/>
    </source>
</evidence>
<sequence length="412" mass="45194">MAPSPLIATAVLAAGAIAASRKHTADNSGVQLYHAQQTADVEGEKTLAEIIATECPSLADPEIGRFVPSMALPTADLQTCYNAIRERFGRLRIVKYERELITTNDGGTIGLDWSPPFAQMPSDERPIVVLSHGLSGGSQETYVQQTVKCLTAEPYRFRTVVVNYRGCAGVQLTTHVLYNGGFTSDYGFAVEHIRRRFPNSKLIGVGYSLGANLVTKYVGEQGDACPLEAGVSVCNPYDLAASSDAIEQPTLRNKYLYSPAMLFGLMRLYRRHRHMIETGPVQFDAEAIEKIDQLRQFDDLITSRAFGFKDSADYYNQSSCAQFMPRIRIPFLAISSLDDPVCPESVIPREAFNSNPHLVLALTRYGGHLGYHEDLSSSWLSRPISEFCAAIFRHTLAATTGQGSPATEPPTS</sequence>
<dbReference type="Gene3D" id="3.40.50.1820">
    <property type="entry name" value="alpha/beta hydrolase"/>
    <property type="match status" value="1"/>
</dbReference>
<dbReference type="OrthoDB" id="5954035at2759"/>
<dbReference type="InterPro" id="IPR000073">
    <property type="entry name" value="AB_hydrolase_1"/>
</dbReference>
<proteinExistence type="inferred from homology"/>
<gene>
    <name evidence="6" type="ORF">COEREDRAFT_65337</name>
</gene>
<evidence type="ECO:0000256" key="4">
    <source>
        <dbReference type="PIRSR" id="PIRSR005211-1"/>
    </source>
</evidence>
<dbReference type="PANTHER" id="PTHR10794:SF63">
    <property type="entry name" value="ALPHA_BETA HYDROLASE 1, ISOFORM A"/>
    <property type="match status" value="1"/>
</dbReference>
<dbReference type="InterPro" id="IPR050960">
    <property type="entry name" value="AB_hydrolase_4_sf"/>
</dbReference>
<organism evidence="6 7">
    <name type="scientific">Coemansia reversa (strain ATCC 12441 / NRRL 1564)</name>
    <dbReference type="NCBI Taxonomy" id="763665"/>
    <lineage>
        <taxon>Eukaryota</taxon>
        <taxon>Fungi</taxon>
        <taxon>Fungi incertae sedis</taxon>
        <taxon>Zoopagomycota</taxon>
        <taxon>Kickxellomycotina</taxon>
        <taxon>Kickxellomycetes</taxon>
        <taxon>Kickxellales</taxon>
        <taxon>Kickxellaceae</taxon>
        <taxon>Coemansia</taxon>
    </lineage>
</organism>
<name>A0A2G5B6S0_COERN</name>
<feature type="domain" description="AB hydrolase-1" evidence="5">
    <location>
        <begin position="126"/>
        <end position="353"/>
    </location>
</feature>
<evidence type="ECO:0000256" key="1">
    <source>
        <dbReference type="ARBA" id="ARBA00010884"/>
    </source>
</evidence>
<dbReference type="SUPFAM" id="SSF53474">
    <property type="entry name" value="alpha/beta-Hydrolases"/>
    <property type="match status" value="1"/>
</dbReference>
<dbReference type="InterPro" id="IPR000952">
    <property type="entry name" value="AB_hydrolase_4_CS"/>
</dbReference>
<keyword evidence="7" id="KW-1185">Reference proteome</keyword>
<dbReference type="GO" id="GO:0051792">
    <property type="term" value="P:medium-chain fatty acid biosynthetic process"/>
    <property type="evidence" value="ECO:0007669"/>
    <property type="project" value="TreeGrafter"/>
</dbReference>
<dbReference type="Pfam" id="PF00561">
    <property type="entry name" value="Abhydrolase_1"/>
    <property type="match status" value="1"/>
</dbReference>
<dbReference type="Proteomes" id="UP000242474">
    <property type="component" value="Unassembled WGS sequence"/>
</dbReference>
<dbReference type="GO" id="GO:0051793">
    <property type="term" value="P:medium-chain fatty acid catabolic process"/>
    <property type="evidence" value="ECO:0007669"/>
    <property type="project" value="TreeGrafter"/>
</dbReference>
<accession>A0A2G5B6S0</accession>
<comment type="similarity">
    <text evidence="1">Belongs to the AB hydrolase superfamily. AB hydrolase 4 family.</text>
</comment>
<protein>
    <submittedName>
        <fullName evidence="6">AB-hydrolase YheT</fullName>
    </submittedName>
</protein>
<dbReference type="PANTHER" id="PTHR10794">
    <property type="entry name" value="ABHYDROLASE DOMAIN-CONTAINING PROTEIN"/>
    <property type="match status" value="1"/>
</dbReference>
<feature type="active site" description="Charge relay system" evidence="4">
    <location>
        <position position="368"/>
    </location>
</feature>
<dbReference type="PIRSF" id="PIRSF005211">
    <property type="entry name" value="Ab_hydro_YheT"/>
    <property type="match status" value="1"/>
</dbReference>
<dbReference type="EMBL" id="KZ303514">
    <property type="protein sequence ID" value="PIA14700.1"/>
    <property type="molecule type" value="Genomic_DNA"/>
</dbReference>
<evidence type="ECO:0000256" key="2">
    <source>
        <dbReference type="ARBA" id="ARBA00022487"/>
    </source>
</evidence>
<feature type="active site" description="Charge relay system" evidence="4">
    <location>
        <position position="339"/>
    </location>
</feature>
<dbReference type="InterPro" id="IPR012020">
    <property type="entry name" value="ABHD4"/>
</dbReference>
<evidence type="ECO:0000313" key="6">
    <source>
        <dbReference type="EMBL" id="PIA14700.1"/>
    </source>
</evidence>
<reference evidence="6 7" key="1">
    <citation type="journal article" date="2015" name="Genome Biol. Evol.">
        <title>Phylogenomic analyses indicate that early fungi evolved digesting cell walls of algal ancestors of land plants.</title>
        <authorList>
            <person name="Chang Y."/>
            <person name="Wang S."/>
            <person name="Sekimoto S."/>
            <person name="Aerts A.L."/>
            <person name="Choi C."/>
            <person name="Clum A."/>
            <person name="LaButti K.M."/>
            <person name="Lindquist E.A."/>
            <person name="Yee Ngan C."/>
            <person name="Ohm R.A."/>
            <person name="Salamov A.A."/>
            <person name="Grigoriev I.V."/>
            <person name="Spatafora J.W."/>
            <person name="Berbee M.L."/>
        </authorList>
    </citation>
    <scope>NUCLEOTIDE SEQUENCE [LARGE SCALE GENOMIC DNA]</scope>
    <source>
        <strain evidence="6 7">NRRL 1564</strain>
    </source>
</reference>
<evidence type="ECO:0000313" key="7">
    <source>
        <dbReference type="Proteomes" id="UP000242474"/>
    </source>
</evidence>
<dbReference type="GO" id="GO:0008126">
    <property type="term" value="F:acetylesterase activity"/>
    <property type="evidence" value="ECO:0007669"/>
    <property type="project" value="TreeGrafter"/>
</dbReference>
<dbReference type="PROSITE" id="PS01133">
    <property type="entry name" value="UPF0017"/>
    <property type="match status" value="1"/>
</dbReference>
<keyword evidence="2" id="KW-0719">Serine esterase</keyword>
<evidence type="ECO:0000256" key="3">
    <source>
        <dbReference type="ARBA" id="ARBA00022801"/>
    </source>
</evidence>
<keyword evidence="3 6" id="KW-0378">Hydrolase</keyword>
<dbReference type="InterPro" id="IPR029058">
    <property type="entry name" value="AB_hydrolase_fold"/>
</dbReference>
<feature type="active site" description="Charge relay system" evidence="4">
    <location>
        <position position="208"/>
    </location>
</feature>